<reference evidence="3" key="3">
    <citation type="journal article" date="2018" name="Mol. Plant Microbe Interact.">
        <title>Genome sequence resources for the wheat stripe rust pathogen (Puccinia striiformis f. sp. tritici) and the barley stripe rust pathogen (Puccinia striiformis f. sp. hordei).</title>
        <authorList>
            <person name="Xia C."/>
            <person name="Wang M."/>
            <person name="Yin C."/>
            <person name="Cornejo O.E."/>
            <person name="Hulbert S.H."/>
            <person name="Chen X."/>
        </authorList>
    </citation>
    <scope>NUCLEOTIDE SEQUENCE [LARGE SCALE GENOMIC DNA]</scope>
    <source>
        <strain evidence="3">93TX-2</strain>
    </source>
</reference>
<feature type="compositionally biased region" description="Low complexity" evidence="1">
    <location>
        <begin position="626"/>
        <end position="662"/>
    </location>
</feature>
<dbReference type="AlphaFoldDB" id="A0A2S4WN63"/>
<dbReference type="Pfam" id="PF14223">
    <property type="entry name" value="Retrotran_gag_2"/>
    <property type="match status" value="1"/>
</dbReference>
<dbReference type="VEuPathDB" id="FungiDB:PSTT_02666"/>
<evidence type="ECO:0000313" key="3">
    <source>
        <dbReference type="Proteomes" id="UP000238274"/>
    </source>
</evidence>
<evidence type="ECO:0000256" key="1">
    <source>
        <dbReference type="SAM" id="MobiDB-lite"/>
    </source>
</evidence>
<organism evidence="2 3">
    <name type="scientific">Puccinia striiformis</name>
    <dbReference type="NCBI Taxonomy" id="27350"/>
    <lineage>
        <taxon>Eukaryota</taxon>
        <taxon>Fungi</taxon>
        <taxon>Dikarya</taxon>
        <taxon>Basidiomycota</taxon>
        <taxon>Pucciniomycotina</taxon>
        <taxon>Pucciniomycetes</taxon>
        <taxon>Pucciniales</taxon>
        <taxon>Pucciniaceae</taxon>
        <taxon>Puccinia</taxon>
    </lineage>
</organism>
<dbReference type="EMBL" id="PKSM01000003">
    <property type="protein sequence ID" value="POW23201.1"/>
    <property type="molecule type" value="Genomic_DNA"/>
</dbReference>
<dbReference type="VEuPathDB" id="FungiDB:PSHT_00444"/>
<feature type="region of interest" description="Disordered" evidence="1">
    <location>
        <begin position="623"/>
        <end position="686"/>
    </location>
</feature>
<sequence>MAIDYLVSLGPRNNSNNNIRFKLIQTIYDYKLLDKQVEITEIRTTRISIIKQTQYRANHWDLIYNRLLHQRNRSSFTFLNQARRNQALTTKKKEIEISSAKYHKLKKTHPAPINTYLAGNEETIILVLNTNDYINHLRLIDQRLRGVLKDLDHPTTPLGTEDDAKLKLLATSKINRQQRNSAKKLWKVIKDWFASAQSSNQAQMFNNFSYFPCKEDPVESSVTDIRVLIQNMVDVGMDLPSEILAYLILFKLPSNFQSLKHQSKREGERAGYGCWILNGHNPSTINIKLLGKINSIEINQMCLSYHGIDVNGNIHASPLGKPKTLSLSFVNFYKLIIFKSILTNSEWDPPLGISQTINTSSNLIWLLLGTWHSIYRGPSIFSSCPLRIFTFISDWMDFSSSSIPGYQTAADIALICGQLCVTLGISYMVKAYHYSGQFKHFMIIFWVGEKLIDLRLCQRVVGSINPDSETPHPSLLPMSGCLFCCCFKIMIALTNLSDWFKAANPASLSTIRGGHQPQRSQPTHAFASSNAPTNKFYQQQNGPSFAICDDDQVKIAKTVFAEVWNHQNHIYGELGTSIRIALPPRQGQGFILPLLAVNPVQVRESIQYLRECITRHPMVIKPDWPSPSYSHPTSSSTLNDVQLPPSTLALTTPPMGPSTTPTNSPPSGLPTTTGVKELVTNDEPTEGGTLFNKKTLATLKTINQTIKVIDDRAKYDVLVGINLSELLNSDQTNPMLDSATTIGILHVLIGRYHLLFSLNIVIGCSLIVSIGPAHHAYL</sequence>
<keyword evidence="3" id="KW-1185">Reference proteome</keyword>
<gene>
    <name evidence="2" type="ORF">PSHT_00444</name>
</gene>
<name>A0A2S4WN63_9BASI</name>
<comment type="caution">
    <text evidence="2">The sequence shown here is derived from an EMBL/GenBank/DDBJ whole genome shotgun (WGS) entry which is preliminary data.</text>
</comment>
<reference evidence="2 3" key="1">
    <citation type="submission" date="2017-12" db="EMBL/GenBank/DDBJ databases">
        <title>Gene loss provides genomic basis for host adaptation in cereal stripe rust fungi.</title>
        <authorList>
            <person name="Xia C."/>
        </authorList>
    </citation>
    <scope>NUCLEOTIDE SEQUENCE [LARGE SCALE GENOMIC DNA]</scope>
    <source>
        <strain evidence="2 3">93TX-2</strain>
    </source>
</reference>
<proteinExistence type="predicted"/>
<accession>A0A2S4WN63</accession>
<protein>
    <submittedName>
        <fullName evidence="2">Uncharacterized protein</fullName>
    </submittedName>
</protein>
<dbReference type="Proteomes" id="UP000238274">
    <property type="component" value="Unassembled WGS sequence"/>
</dbReference>
<dbReference type="OrthoDB" id="2506162at2759"/>
<evidence type="ECO:0000313" key="2">
    <source>
        <dbReference type="EMBL" id="POW23201.1"/>
    </source>
</evidence>
<reference evidence="3" key="2">
    <citation type="journal article" date="2018" name="BMC Genomics">
        <title>Genomic insights into host adaptation between the wheat stripe rust pathogen (Puccinia striiformis f. sp. tritici) and the barley stripe rust pathogen (Puccinia striiformis f. sp. hordei).</title>
        <authorList>
            <person name="Xia C."/>
            <person name="Wang M."/>
            <person name="Yin C."/>
            <person name="Cornejo O.E."/>
            <person name="Hulbert S.H."/>
            <person name="Chen X."/>
        </authorList>
    </citation>
    <scope>NUCLEOTIDE SEQUENCE [LARGE SCALE GENOMIC DNA]</scope>
    <source>
        <strain evidence="3">93TX-2</strain>
    </source>
</reference>